<evidence type="ECO:0000313" key="2">
    <source>
        <dbReference type="EMBL" id="CAJ2506977.1"/>
    </source>
</evidence>
<dbReference type="Gene3D" id="3.90.1300.10">
    <property type="entry name" value="Amidase signature (AS) domain"/>
    <property type="match status" value="1"/>
</dbReference>
<dbReference type="EMBL" id="CAUWAG010000010">
    <property type="protein sequence ID" value="CAJ2506977.1"/>
    <property type="molecule type" value="Genomic_DNA"/>
</dbReference>
<organism evidence="2 3">
    <name type="scientific">Anthostomella pinea</name>
    <dbReference type="NCBI Taxonomy" id="933095"/>
    <lineage>
        <taxon>Eukaryota</taxon>
        <taxon>Fungi</taxon>
        <taxon>Dikarya</taxon>
        <taxon>Ascomycota</taxon>
        <taxon>Pezizomycotina</taxon>
        <taxon>Sordariomycetes</taxon>
        <taxon>Xylariomycetidae</taxon>
        <taxon>Xylariales</taxon>
        <taxon>Xylariaceae</taxon>
        <taxon>Anthostomella</taxon>
    </lineage>
</organism>
<dbReference type="InterPro" id="IPR036928">
    <property type="entry name" value="AS_sf"/>
</dbReference>
<feature type="compositionally biased region" description="Acidic residues" evidence="1">
    <location>
        <begin position="261"/>
        <end position="271"/>
    </location>
</feature>
<dbReference type="AlphaFoldDB" id="A0AAI8YJG3"/>
<reference evidence="2" key="1">
    <citation type="submission" date="2023-10" db="EMBL/GenBank/DDBJ databases">
        <authorList>
            <person name="Hackl T."/>
        </authorList>
    </citation>
    <scope>NUCLEOTIDE SEQUENCE</scope>
</reference>
<protein>
    <submittedName>
        <fullName evidence="2">Uu.00g081630.m01.CDS01</fullName>
    </submittedName>
</protein>
<evidence type="ECO:0000256" key="1">
    <source>
        <dbReference type="SAM" id="MobiDB-lite"/>
    </source>
</evidence>
<dbReference type="SUPFAM" id="SSF75304">
    <property type="entry name" value="Amidase signature (AS) enzymes"/>
    <property type="match status" value="1"/>
</dbReference>
<keyword evidence="3" id="KW-1185">Reference proteome</keyword>
<feature type="region of interest" description="Disordered" evidence="1">
    <location>
        <begin position="249"/>
        <end position="274"/>
    </location>
</feature>
<sequence>MVSRSCPRVYGGRLASLYLGLGGQKRSNCEKKIQIRNVRNSPGNKAYYNLYPASTETAACVDHLTQAGAVIVGTTNLGSFTTERRLLGVSTGKYRGTRVAMGGLGEDTHQNILVATFAVTKPTGAQWKLITDQVAGTRSATYEFSANVLEELSIFDIDNNDIRDDRVHSPENERIGVNQSANNADFDKAMNEWMELNGSYDQDDPYLVTIHNVDDEKLERARRAQSDGSDVVCSCTRSRLLRWGSRHDSNGSVTVAGSETSPDEMDVDTSMDSDSPSFCIDSVQRRNWGIIDLEKDSGRVGQTRPWRWPWTEPT</sequence>
<feature type="compositionally biased region" description="Polar residues" evidence="1">
    <location>
        <begin position="250"/>
        <end position="260"/>
    </location>
</feature>
<evidence type="ECO:0000313" key="3">
    <source>
        <dbReference type="Proteomes" id="UP001295740"/>
    </source>
</evidence>
<proteinExistence type="predicted"/>
<dbReference type="Proteomes" id="UP001295740">
    <property type="component" value="Unassembled WGS sequence"/>
</dbReference>
<gene>
    <name evidence="2" type="ORF">KHLLAP_LOCUS7445</name>
</gene>
<comment type="caution">
    <text evidence="2">The sequence shown here is derived from an EMBL/GenBank/DDBJ whole genome shotgun (WGS) entry which is preliminary data.</text>
</comment>
<name>A0AAI8YJG3_9PEZI</name>
<accession>A0AAI8YJG3</accession>